<organism evidence="4 5">
    <name type="scientific">Zhenhengia yiwuensis</name>
    <dbReference type="NCBI Taxonomy" id="2763666"/>
    <lineage>
        <taxon>Bacteria</taxon>
        <taxon>Bacillati</taxon>
        <taxon>Bacillota</taxon>
        <taxon>Clostridia</taxon>
        <taxon>Lachnospirales</taxon>
        <taxon>Lachnospiraceae</taxon>
        <taxon>Zhenhengia</taxon>
    </lineage>
</organism>
<dbReference type="InterPro" id="IPR052163">
    <property type="entry name" value="DGC-Regulatory_Protein"/>
</dbReference>
<evidence type="ECO:0000256" key="1">
    <source>
        <dbReference type="SAM" id="Coils"/>
    </source>
</evidence>
<proteinExistence type="predicted"/>
<dbReference type="EMBL" id="JACRSY010000002">
    <property type="protein sequence ID" value="MBC8578273.1"/>
    <property type="molecule type" value="Genomic_DNA"/>
</dbReference>
<accession>A0A926ID27</accession>
<dbReference type="FunFam" id="3.30.70.270:FF:000001">
    <property type="entry name" value="Diguanylate cyclase domain protein"/>
    <property type="match status" value="1"/>
</dbReference>
<feature type="transmembrane region" description="Helical" evidence="2">
    <location>
        <begin position="73"/>
        <end position="94"/>
    </location>
</feature>
<keyword evidence="1" id="KW-0175">Coiled coil</keyword>
<feature type="transmembrane region" description="Helical" evidence="2">
    <location>
        <begin position="12"/>
        <end position="28"/>
    </location>
</feature>
<name>A0A926ID27_9FIRM</name>
<dbReference type="InterPro" id="IPR043128">
    <property type="entry name" value="Rev_trsase/Diguanyl_cyclase"/>
</dbReference>
<keyword evidence="2" id="KW-0472">Membrane</keyword>
<keyword evidence="2" id="KW-0812">Transmembrane</keyword>
<dbReference type="PANTHER" id="PTHR46663">
    <property type="entry name" value="DIGUANYLATE CYCLASE DGCT-RELATED"/>
    <property type="match status" value="1"/>
</dbReference>
<dbReference type="Proteomes" id="UP000655830">
    <property type="component" value="Unassembled WGS sequence"/>
</dbReference>
<dbReference type="InterPro" id="IPR029787">
    <property type="entry name" value="Nucleotide_cyclase"/>
</dbReference>
<dbReference type="SMART" id="SM00267">
    <property type="entry name" value="GGDEF"/>
    <property type="match status" value="1"/>
</dbReference>
<feature type="transmembrane region" description="Helical" evidence="2">
    <location>
        <begin position="124"/>
        <end position="141"/>
    </location>
</feature>
<dbReference type="PROSITE" id="PS50887">
    <property type="entry name" value="GGDEF"/>
    <property type="match status" value="1"/>
</dbReference>
<dbReference type="Pfam" id="PF00990">
    <property type="entry name" value="GGDEF"/>
    <property type="match status" value="1"/>
</dbReference>
<evidence type="ECO:0000313" key="4">
    <source>
        <dbReference type="EMBL" id="MBC8578273.1"/>
    </source>
</evidence>
<dbReference type="PANTHER" id="PTHR46663:SF2">
    <property type="entry name" value="GGDEF DOMAIN-CONTAINING PROTEIN"/>
    <property type="match status" value="1"/>
</dbReference>
<gene>
    <name evidence="4" type="ORF">H8718_01785</name>
</gene>
<dbReference type="AlphaFoldDB" id="A0A926ID27"/>
<feature type="transmembrane region" description="Helical" evidence="2">
    <location>
        <begin position="40"/>
        <end position="61"/>
    </location>
</feature>
<feature type="transmembrane region" description="Helical" evidence="2">
    <location>
        <begin position="153"/>
        <end position="171"/>
    </location>
</feature>
<feature type="coiled-coil region" evidence="1">
    <location>
        <begin position="174"/>
        <end position="201"/>
    </location>
</feature>
<keyword evidence="5" id="KW-1185">Reference proteome</keyword>
<evidence type="ECO:0000256" key="2">
    <source>
        <dbReference type="SAM" id="Phobius"/>
    </source>
</evidence>
<dbReference type="NCBIfam" id="TIGR00254">
    <property type="entry name" value="GGDEF"/>
    <property type="match status" value="1"/>
</dbReference>
<dbReference type="InterPro" id="IPR000160">
    <property type="entry name" value="GGDEF_dom"/>
</dbReference>
<protein>
    <submittedName>
        <fullName evidence="4">GGDEF domain-containing protein</fullName>
    </submittedName>
</protein>
<dbReference type="RefSeq" id="WP_249331304.1">
    <property type="nucleotide sequence ID" value="NZ_JACRSY010000002.1"/>
</dbReference>
<feature type="transmembrane region" description="Helical" evidence="2">
    <location>
        <begin position="100"/>
        <end position="117"/>
    </location>
</feature>
<dbReference type="SUPFAM" id="SSF55073">
    <property type="entry name" value="Nucleotide cyclase"/>
    <property type="match status" value="1"/>
</dbReference>
<keyword evidence="2" id="KW-1133">Transmembrane helix</keyword>
<feature type="domain" description="GGDEF" evidence="3">
    <location>
        <begin position="406"/>
        <end position="540"/>
    </location>
</feature>
<reference evidence="4" key="1">
    <citation type="submission" date="2020-08" db="EMBL/GenBank/DDBJ databases">
        <title>Genome public.</title>
        <authorList>
            <person name="Liu C."/>
            <person name="Sun Q."/>
        </authorList>
    </citation>
    <scope>NUCLEOTIDE SEQUENCE</scope>
    <source>
        <strain evidence="4">NSJ-12</strain>
    </source>
</reference>
<evidence type="ECO:0000313" key="5">
    <source>
        <dbReference type="Proteomes" id="UP000655830"/>
    </source>
</evidence>
<evidence type="ECO:0000259" key="3">
    <source>
        <dbReference type="PROSITE" id="PS50887"/>
    </source>
</evidence>
<sequence length="547" mass="64080">MLLEKKDFIKLEQSLCLFRYIIIFSIVFNLETDMYYNESLFESVSILSVMTSVWTASIYQLCKKYGTTYKRQYYLGIMEWLVDLMILDLFAYVMSQYGNGFIYFFMILLGIIAFIRYESSIVTALLIIGLLGNTFFVYKSIYKYFYALKIQRFYMSVAIIILISYWFYYIVRKHKKSREKISRLQREVQQLKIINQSVTNLYSMNTAIYQAITLEEVVSQLLKNIYKLIEETGIGIILYDENGIESNSKMYTYEEVLLDRGIGDSSIPFKMVYVQKEIENIREYKAYKNCILNFEPIVLNDKRDGLDYTYTILPGNHEKYVYMFNLMKDNKECGLILINVQDRLEIDTCRHINEIVNHAGIVLFKLQKLETAHTRAIYDQLTGAKTRHYMEEVLPRYEKKIKHIGGCIGVLFIDIDHFKSLNDRYGHATGDLVLKTVSHIIQATFSKESLVIRYGGEEFVVIIPSIQKDWLEEKTYDLCKYIEQYDFKKMISDASRITVSIGGAFYPDDDVHIEDVIKKADEAMYQVKKSTRNNVCFYNTIMGDGGV</sequence>
<comment type="caution">
    <text evidence="4">The sequence shown here is derived from an EMBL/GenBank/DDBJ whole genome shotgun (WGS) entry which is preliminary data.</text>
</comment>
<dbReference type="Gene3D" id="3.30.70.270">
    <property type="match status" value="1"/>
</dbReference>
<dbReference type="CDD" id="cd01949">
    <property type="entry name" value="GGDEF"/>
    <property type="match status" value="1"/>
</dbReference>